<dbReference type="Pfam" id="PF05378">
    <property type="entry name" value="Hydant_A_N"/>
    <property type="match status" value="1"/>
</dbReference>
<dbReference type="AlphaFoldDB" id="A0A932HYD8"/>
<gene>
    <name evidence="5" type="ORF">HYZ11_10355</name>
</gene>
<dbReference type="GO" id="GO:0017168">
    <property type="term" value="F:5-oxoprolinase (ATP-hydrolyzing) activity"/>
    <property type="evidence" value="ECO:0007669"/>
    <property type="project" value="TreeGrafter"/>
</dbReference>
<dbReference type="InterPro" id="IPR045079">
    <property type="entry name" value="Oxoprolinase-like"/>
</dbReference>
<sequence length="719" mass="77791">MAPQRGFRIGIDTGGTFTDIVGVRSDTGQVFTTKTPTTPSDFSVGLLQGIRKILQETKIRPSEVTGVFHGTTVATNAILERRFENLGLIVTGGFRHLLELGRAQNAGAGRRGSHFATPLLCAPPEALVPPERVREVRERVAASGEVLAPLSAEEAAGAVRWFRERNIGSVGICLLHAYANPTHELLLRATFAREFPECFVSISHEVIPEPGEYERAVTTLLDACIKPRIKAYLDRSAGRIEEALGEVPFLVMKSNGGVSTAREVAKKPIGTVLSGPAAGALSAAWLGRLSGHGRLITLDGGGTSTDIAVIEDGETKRATRHRLDEFVLRLPMVDVVTIGTGGGSIAWRSPEGRLRVGPRSAGADPGPICYGKGGEEPTLTDANLVLARSPLHLAGGEVKLNKALAMRAMRQLAQGFGMDPLEMAAGVVEIAAWNQAHAVRRATVQRGISPRDFALMAFGGSGPLTAGLVAEFLEIGTVIVPPFEGMTSAFGLEVVDLMNDHALPHLQSEESLNLEELARAFERLEREADAGLALEGVPPHRRVFRRAADMRYQGEAHEIEVDFPSGYLSPPAAASALERFHLLYQSRYTYNYKGRRPVEIVQLRVNGVGLTEPPTLPLIPAGGESPEEAYKGARLVWFRELGGFVDTPVYYRERLKEGNFIPGPSVIESFGSTTAVFPRQEARVDRYGNLVIRFRADVREKRERAGRPTGLHGVGAAWE</sequence>
<organism evidence="5 6">
    <name type="scientific">Tectimicrobiota bacterium</name>
    <dbReference type="NCBI Taxonomy" id="2528274"/>
    <lineage>
        <taxon>Bacteria</taxon>
        <taxon>Pseudomonadati</taxon>
        <taxon>Nitrospinota/Tectimicrobiota group</taxon>
        <taxon>Candidatus Tectimicrobiota</taxon>
    </lineage>
</organism>
<dbReference type="Proteomes" id="UP000782312">
    <property type="component" value="Unassembled WGS sequence"/>
</dbReference>
<dbReference type="InterPro" id="IPR002821">
    <property type="entry name" value="Hydantoinase_A"/>
</dbReference>
<dbReference type="GO" id="GO:0006749">
    <property type="term" value="P:glutathione metabolic process"/>
    <property type="evidence" value="ECO:0007669"/>
    <property type="project" value="TreeGrafter"/>
</dbReference>
<protein>
    <submittedName>
        <fullName evidence="5">Hydantoinase/oxoprolinase family protein</fullName>
    </submittedName>
</protein>
<dbReference type="GO" id="GO:0005829">
    <property type="term" value="C:cytosol"/>
    <property type="evidence" value="ECO:0007669"/>
    <property type="project" value="TreeGrafter"/>
</dbReference>
<dbReference type="InterPro" id="IPR008040">
    <property type="entry name" value="Hydant_A_N"/>
</dbReference>
<name>A0A932HYD8_UNCTE</name>
<evidence type="ECO:0000313" key="6">
    <source>
        <dbReference type="Proteomes" id="UP000782312"/>
    </source>
</evidence>
<evidence type="ECO:0000259" key="4">
    <source>
        <dbReference type="Pfam" id="PF19278"/>
    </source>
</evidence>
<feature type="domain" description="Acetophenone carboxylase-like C-terminal" evidence="4">
    <location>
        <begin position="513"/>
        <end position="687"/>
    </location>
</feature>
<dbReference type="InterPro" id="IPR043129">
    <property type="entry name" value="ATPase_NBD"/>
</dbReference>
<keyword evidence="1" id="KW-0175">Coiled coil</keyword>
<dbReference type="InterPro" id="IPR049517">
    <property type="entry name" value="ACX-like_C"/>
</dbReference>
<evidence type="ECO:0000259" key="2">
    <source>
        <dbReference type="Pfam" id="PF01968"/>
    </source>
</evidence>
<dbReference type="Pfam" id="PF19278">
    <property type="entry name" value="Hydant_A_C"/>
    <property type="match status" value="1"/>
</dbReference>
<reference evidence="5" key="1">
    <citation type="submission" date="2020-07" db="EMBL/GenBank/DDBJ databases">
        <title>Huge and variable diversity of episymbiotic CPR bacteria and DPANN archaea in groundwater ecosystems.</title>
        <authorList>
            <person name="He C.Y."/>
            <person name="Keren R."/>
            <person name="Whittaker M."/>
            <person name="Farag I.F."/>
            <person name="Doudna J."/>
            <person name="Cate J.H.D."/>
            <person name="Banfield J.F."/>
        </authorList>
    </citation>
    <scope>NUCLEOTIDE SEQUENCE</scope>
    <source>
        <strain evidence="5">NC_groundwater_763_Ag_S-0.2um_68_21</strain>
    </source>
</reference>
<feature type="domain" description="Hydantoinase A/oxoprolinase" evidence="2">
    <location>
        <begin position="215"/>
        <end position="500"/>
    </location>
</feature>
<feature type="coiled-coil region" evidence="1">
    <location>
        <begin position="507"/>
        <end position="534"/>
    </location>
</feature>
<dbReference type="PANTHER" id="PTHR11365">
    <property type="entry name" value="5-OXOPROLINASE RELATED"/>
    <property type="match status" value="1"/>
</dbReference>
<dbReference type="SUPFAM" id="SSF53067">
    <property type="entry name" value="Actin-like ATPase domain"/>
    <property type="match status" value="1"/>
</dbReference>
<evidence type="ECO:0000259" key="3">
    <source>
        <dbReference type="Pfam" id="PF05378"/>
    </source>
</evidence>
<accession>A0A932HYD8</accession>
<dbReference type="PANTHER" id="PTHR11365:SF23">
    <property type="entry name" value="HYPOTHETICAL 5-OXOPROLINASE (EUROFUNG)-RELATED"/>
    <property type="match status" value="1"/>
</dbReference>
<feature type="domain" description="Hydantoinase/oxoprolinase N-terminal" evidence="3">
    <location>
        <begin position="8"/>
        <end position="189"/>
    </location>
</feature>
<dbReference type="Pfam" id="PF01968">
    <property type="entry name" value="Hydantoinase_A"/>
    <property type="match status" value="1"/>
</dbReference>
<dbReference type="EMBL" id="JACPUR010000022">
    <property type="protein sequence ID" value="MBI3127994.1"/>
    <property type="molecule type" value="Genomic_DNA"/>
</dbReference>
<comment type="caution">
    <text evidence="5">The sequence shown here is derived from an EMBL/GenBank/DDBJ whole genome shotgun (WGS) entry which is preliminary data.</text>
</comment>
<proteinExistence type="predicted"/>
<evidence type="ECO:0000256" key="1">
    <source>
        <dbReference type="SAM" id="Coils"/>
    </source>
</evidence>
<evidence type="ECO:0000313" key="5">
    <source>
        <dbReference type="EMBL" id="MBI3127994.1"/>
    </source>
</evidence>